<dbReference type="SUPFAM" id="SSF53335">
    <property type="entry name" value="S-adenosyl-L-methionine-dependent methyltransferases"/>
    <property type="match status" value="1"/>
</dbReference>
<dbReference type="InterPro" id="IPR053188">
    <property type="entry name" value="FkbM_Methyltransferase"/>
</dbReference>
<dbReference type="Pfam" id="PF05050">
    <property type="entry name" value="Methyltransf_21"/>
    <property type="match status" value="1"/>
</dbReference>
<organism evidence="2 3">
    <name type="scientific">Candidatus Nealsonbacteria bacterium CG_4_9_14_0_8_um_filter_36_17</name>
    <dbReference type="NCBI Taxonomy" id="1974693"/>
    <lineage>
        <taxon>Bacteria</taxon>
        <taxon>Candidatus Nealsoniibacteriota</taxon>
    </lineage>
</organism>
<comment type="caution">
    <text evidence="2">The sequence shown here is derived from an EMBL/GenBank/DDBJ whole genome shotgun (WGS) entry which is preliminary data.</text>
</comment>
<proteinExistence type="predicted"/>
<name>A0A2M8DLI1_9BACT</name>
<dbReference type="InterPro" id="IPR006342">
    <property type="entry name" value="FkbM_mtfrase"/>
</dbReference>
<keyword evidence="2" id="KW-0489">Methyltransferase</keyword>
<protein>
    <submittedName>
        <fullName evidence="2">FkbM family methyltransferase</fullName>
    </submittedName>
</protein>
<sequence length="262" mass="30864">MKSILLSLFYKIFDLFLQKNQLIYKICKHCVDRYRGENNSDIYNNGEYSFLKRHAGDFKIVFDVGTNKGEWAKFILGINKNIELHCFEPSVYTFKKLMENNFPDNVICNNFGLSSRKEARKLFVFEDGAGGNSLYKRYGIKKEAQEKEQVAMDTLENYCRGKNIKKIDFVKIDTEGHELEVLKGMKSLLKENRIKMIQFEYGGCNLDARVFLKDIFDFFKDLDYKIYKIFPNEVKLIESYGQYLDNFQYANYVAVQKKINPK</sequence>
<dbReference type="Proteomes" id="UP000230097">
    <property type="component" value="Unassembled WGS sequence"/>
</dbReference>
<dbReference type="PANTHER" id="PTHR36973">
    <property type="entry name" value="SLL1456 PROTEIN-RELATED"/>
    <property type="match status" value="1"/>
</dbReference>
<dbReference type="InterPro" id="IPR029063">
    <property type="entry name" value="SAM-dependent_MTases_sf"/>
</dbReference>
<gene>
    <name evidence="2" type="ORF">CO078_01300</name>
</gene>
<dbReference type="Gene3D" id="3.40.50.150">
    <property type="entry name" value="Vaccinia Virus protein VP39"/>
    <property type="match status" value="1"/>
</dbReference>
<keyword evidence="2" id="KW-0808">Transferase</keyword>
<accession>A0A2M8DLI1</accession>
<reference evidence="3" key="1">
    <citation type="submission" date="2017-09" db="EMBL/GenBank/DDBJ databases">
        <title>Depth-based differentiation of microbial function through sediment-hosted aquifers and enrichment of novel symbionts in the deep terrestrial subsurface.</title>
        <authorList>
            <person name="Probst A.J."/>
            <person name="Ladd B."/>
            <person name="Jarett J.K."/>
            <person name="Geller-Mcgrath D.E."/>
            <person name="Sieber C.M.K."/>
            <person name="Emerson J.B."/>
            <person name="Anantharaman K."/>
            <person name="Thomas B.C."/>
            <person name="Malmstrom R."/>
            <person name="Stieglmeier M."/>
            <person name="Klingl A."/>
            <person name="Woyke T."/>
            <person name="Ryan C.M."/>
            <person name="Banfield J.F."/>
        </authorList>
    </citation>
    <scope>NUCLEOTIDE SEQUENCE [LARGE SCALE GENOMIC DNA]</scope>
</reference>
<dbReference type="EMBL" id="PFTC01000032">
    <property type="protein sequence ID" value="PJB98650.1"/>
    <property type="molecule type" value="Genomic_DNA"/>
</dbReference>
<evidence type="ECO:0000313" key="2">
    <source>
        <dbReference type="EMBL" id="PJB98650.1"/>
    </source>
</evidence>
<dbReference type="GO" id="GO:0008171">
    <property type="term" value="F:O-methyltransferase activity"/>
    <property type="evidence" value="ECO:0007669"/>
    <property type="project" value="TreeGrafter"/>
</dbReference>
<evidence type="ECO:0000259" key="1">
    <source>
        <dbReference type="Pfam" id="PF05050"/>
    </source>
</evidence>
<feature type="domain" description="Methyltransferase FkbM" evidence="1">
    <location>
        <begin position="63"/>
        <end position="226"/>
    </location>
</feature>
<dbReference type="AlphaFoldDB" id="A0A2M8DLI1"/>
<dbReference type="NCBIfam" id="TIGR01444">
    <property type="entry name" value="fkbM_fam"/>
    <property type="match status" value="1"/>
</dbReference>
<dbReference type="GO" id="GO:0032259">
    <property type="term" value="P:methylation"/>
    <property type="evidence" value="ECO:0007669"/>
    <property type="project" value="UniProtKB-KW"/>
</dbReference>
<dbReference type="PANTHER" id="PTHR36973:SF4">
    <property type="entry name" value="NODULATION PROTEIN"/>
    <property type="match status" value="1"/>
</dbReference>
<evidence type="ECO:0000313" key="3">
    <source>
        <dbReference type="Proteomes" id="UP000230097"/>
    </source>
</evidence>